<keyword evidence="6" id="KW-0812">Transmembrane</keyword>
<dbReference type="InterPro" id="IPR055355">
    <property type="entry name" value="ZP-C"/>
</dbReference>
<reference evidence="9" key="1">
    <citation type="thesis" date="2020" institute="ProQuest LLC" country="789 East Eisenhower Parkway, Ann Arbor, MI, USA">
        <title>Comparative Genomics and Chromosome Evolution.</title>
        <authorList>
            <person name="Mudd A.B."/>
        </authorList>
    </citation>
    <scope>NUCLEOTIDE SEQUENCE</scope>
    <source>
        <strain evidence="9">1538</strain>
        <tissue evidence="9">Blood</tissue>
    </source>
</reference>
<keyword evidence="10" id="KW-1185">Reference proteome</keyword>
<evidence type="ECO:0000256" key="1">
    <source>
        <dbReference type="ARBA" id="ARBA00022729"/>
    </source>
</evidence>
<comment type="caution">
    <text evidence="5">Lacks conserved residue(s) required for the propagation of feature annotation.</text>
</comment>
<dbReference type="SMART" id="SM00241">
    <property type="entry name" value="ZP"/>
    <property type="match status" value="1"/>
</dbReference>
<organism evidence="9 10">
    <name type="scientific">Pyxicephalus adspersus</name>
    <name type="common">African bullfrog</name>
    <dbReference type="NCBI Taxonomy" id="30357"/>
    <lineage>
        <taxon>Eukaryota</taxon>
        <taxon>Metazoa</taxon>
        <taxon>Chordata</taxon>
        <taxon>Craniata</taxon>
        <taxon>Vertebrata</taxon>
        <taxon>Euteleostomi</taxon>
        <taxon>Amphibia</taxon>
        <taxon>Batrachia</taxon>
        <taxon>Anura</taxon>
        <taxon>Neobatrachia</taxon>
        <taxon>Ranoidea</taxon>
        <taxon>Pyxicephalidae</taxon>
        <taxon>Pyxicephalinae</taxon>
        <taxon>Pyxicephalus</taxon>
    </lineage>
</organism>
<evidence type="ECO:0000259" key="7">
    <source>
        <dbReference type="PROSITE" id="PS01180"/>
    </source>
</evidence>
<keyword evidence="1" id="KW-0732">Signal</keyword>
<dbReference type="AlphaFoldDB" id="A0AAV2ZLH3"/>
<dbReference type="Pfam" id="PF00100">
    <property type="entry name" value="Zona_pellucida"/>
    <property type="match status" value="1"/>
</dbReference>
<dbReference type="Gene3D" id="2.60.40.3210">
    <property type="entry name" value="Zona pellucida, ZP-N domain"/>
    <property type="match status" value="1"/>
</dbReference>
<dbReference type="Gene3D" id="2.60.120.290">
    <property type="entry name" value="Spermadhesin, CUB domain"/>
    <property type="match status" value="1"/>
</dbReference>
<feature type="domain" description="CUB" evidence="7">
    <location>
        <begin position="10"/>
        <end position="121"/>
    </location>
</feature>
<dbReference type="PROSITE" id="PS51034">
    <property type="entry name" value="ZP_2"/>
    <property type="match status" value="1"/>
</dbReference>
<dbReference type="Pfam" id="PF00431">
    <property type="entry name" value="CUB"/>
    <property type="match status" value="1"/>
</dbReference>
<evidence type="ECO:0000256" key="6">
    <source>
        <dbReference type="SAM" id="Phobius"/>
    </source>
</evidence>
<dbReference type="Pfam" id="PF23344">
    <property type="entry name" value="ZP-N"/>
    <property type="match status" value="1"/>
</dbReference>
<dbReference type="InterPro" id="IPR042235">
    <property type="entry name" value="ZP-C_dom"/>
</dbReference>
<dbReference type="InterPro" id="IPR001507">
    <property type="entry name" value="ZP_dom"/>
</dbReference>
<dbReference type="PANTHER" id="PTHR14002">
    <property type="entry name" value="ENDOGLIN/TGF-BETA RECEPTOR TYPE III"/>
    <property type="match status" value="1"/>
</dbReference>
<proteinExistence type="predicted"/>
<keyword evidence="6" id="KW-1133">Transmembrane helix</keyword>
<dbReference type="SUPFAM" id="SSF49854">
    <property type="entry name" value="Spermadhesin, CUB domain"/>
    <property type="match status" value="1"/>
</dbReference>
<keyword evidence="6" id="KW-0472">Membrane</keyword>
<dbReference type="SMART" id="SM00042">
    <property type="entry name" value="CUB"/>
    <property type="match status" value="1"/>
</dbReference>
<dbReference type="FunFam" id="2.60.40.4100:FF:000005">
    <property type="entry name" value="Deleted in malignant brain tumors 1"/>
    <property type="match status" value="1"/>
</dbReference>
<dbReference type="PANTHER" id="PTHR14002:SF27">
    <property type="entry name" value="CUB AND ZONA PELLUCIDA-LIKE DOMAIN-CONTAINING PROTEIN 1"/>
    <property type="match status" value="1"/>
</dbReference>
<evidence type="ECO:0000259" key="8">
    <source>
        <dbReference type="PROSITE" id="PS51034"/>
    </source>
</evidence>
<evidence type="ECO:0000256" key="2">
    <source>
        <dbReference type="ARBA" id="ARBA00023145"/>
    </source>
</evidence>
<evidence type="ECO:0000313" key="10">
    <source>
        <dbReference type="Proteomes" id="UP001181693"/>
    </source>
</evidence>
<dbReference type="Proteomes" id="UP001181693">
    <property type="component" value="Unassembled WGS sequence"/>
</dbReference>
<dbReference type="InterPro" id="IPR035914">
    <property type="entry name" value="Sperma_CUB_dom_sf"/>
</dbReference>
<name>A0AAV2ZLH3_PYXAD</name>
<dbReference type="Gene3D" id="2.60.40.4100">
    <property type="entry name" value="Zona pellucida, ZP-C domain"/>
    <property type="match status" value="1"/>
</dbReference>
<dbReference type="InterPro" id="IPR055356">
    <property type="entry name" value="ZP-N"/>
</dbReference>
<keyword evidence="3" id="KW-1015">Disulfide bond</keyword>
<evidence type="ECO:0000313" key="9">
    <source>
        <dbReference type="EMBL" id="DBA15034.1"/>
    </source>
</evidence>
<keyword evidence="4" id="KW-0325">Glycoprotein</keyword>
<dbReference type="PROSITE" id="PS01180">
    <property type="entry name" value="CUB"/>
    <property type="match status" value="1"/>
</dbReference>
<dbReference type="PRINTS" id="PR00023">
    <property type="entry name" value="ZPELLUCIDA"/>
</dbReference>
<evidence type="ECO:0000256" key="4">
    <source>
        <dbReference type="ARBA" id="ARBA00023180"/>
    </source>
</evidence>
<evidence type="ECO:0008006" key="11">
    <source>
        <dbReference type="Google" id="ProtNLM"/>
    </source>
</evidence>
<protein>
    <recommendedName>
        <fullName evidence="11">CUB and zona pellucida-like domain-containing protein 1</fullName>
    </recommendedName>
</protein>
<gene>
    <name evidence="9" type="ORF">GDO54_004296</name>
</gene>
<sequence length="455" mass="50701">MTFNRCDVKCGGNLRGYSGKISSPNYPNRHQPFTYCVWHVETPKNTKAKLSFSEVFVEPDVACRFDFVAVFDGPTTNSPLKDVLCGRTVGEVETSSNAFTLVFSADYANNYFGFSVDYIATPKANSSLSCSGDSMTVLINPDYINSLGYNANELTLINKTCVANSANPIVFEVPFGSCGTVKKVKDHTVYYTNTIFASTAGVITRHRQLQIIVTCELESDSIAEIMYVTENDIIQDQAESGKYDVSLAFYPNEDFIAPVLESPYFIELNESVFLQATVQSSDPDLTVFVDTCFASPQANFQAPNYDLIRRGCIKDNTYHNFPSGSRYARFNFSAFKFLNAHPSVYLQCQLVICDINDSGSRCNQGCVTRKRRDLGSTMWKTNAVLGPLRLKRHSEPEAAGSVSEKTEDVVKTDQTSLYVMGISVLVINVLILAFVVLRYSRREPRGYRYHAVATH</sequence>
<keyword evidence="2" id="KW-0865">Zymogen</keyword>
<feature type="transmembrane region" description="Helical" evidence="6">
    <location>
        <begin position="417"/>
        <end position="439"/>
    </location>
</feature>
<dbReference type="InterPro" id="IPR000859">
    <property type="entry name" value="CUB_dom"/>
</dbReference>
<feature type="domain" description="ZP" evidence="8">
    <location>
        <begin position="129"/>
        <end position="369"/>
    </location>
</feature>
<dbReference type="CDD" id="cd00041">
    <property type="entry name" value="CUB"/>
    <property type="match status" value="1"/>
</dbReference>
<evidence type="ECO:0000256" key="3">
    <source>
        <dbReference type="ARBA" id="ARBA00023157"/>
    </source>
</evidence>
<comment type="caution">
    <text evidence="9">The sequence shown here is derived from an EMBL/GenBank/DDBJ whole genome shotgun (WGS) entry which is preliminary data.</text>
</comment>
<evidence type="ECO:0000256" key="5">
    <source>
        <dbReference type="PROSITE-ProRule" id="PRU00059"/>
    </source>
</evidence>
<dbReference type="InterPro" id="IPR048290">
    <property type="entry name" value="ZP_chr"/>
</dbReference>
<accession>A0AAV2ZLH3</accession>
<dbReference type="EMBL" id="DYDO01000012">
    <property type="protein sequence ID" value="DBA15034.1"/>
    <property type="molecule type" value="Genomic_DNA"/>
</dbReference>
<dbReference type="FunFam" id="2.60.120.290:FF:000005">
    <property type="entry name" value="Procollagen C-endopeptidase enhancer 1"/>
    <property type="match status" value="1"/>
</dbReference>